<evidence type="ECO:0000313" key="2">
    <source>
        <dbReference type="Proteomes" id="UP000009222"/>
    </source>
</evidence>
<dbReference type="eggNOG" id="COG3210">
    <property type="taxonomic scope" value="Bacteria"/>
</dbReference>
<dbReference type="EMBL" id="CP001841">
    <property type="protein sequence ID" value="AEF80583.1"/>
    <property type="molecule type" value="Genomic_DNA"/>
</dbReference>
<organism evidence="1 2">
    <name type="scientific">Leadbettera azotonutricia (strain ATCC BAA-888 / DSM 13862 / ZAS-9)</name>
    <name type="common">Treponema azotonutricium</name>
    <dbReference type="NCBI Taxonomy" id="545695"/>
    <lineage>
        <taxon>Bacteria</taxon>
        <taxon>Pseudomonadati</taxon>
        <taxon>Spirochaetota</taxon>
        <taxon>Spirochaetia</taxon>
        <taxon>Spirochaetales</taxon>
        <taxon>Breznakiellaceae</taxon>
        <taxon>Leadbettera</taxon>
    </lineage>
</organism>
<sequence length="335" mass="34536">MGTVTVLLAEAVFILAACEYSVSAEDSLQNPVPGDGAMPVAWFVADTPWGEPSGAPARKAKTIKEGLSQIRAAYKSGAFADGKRAVVVIEGIINLAGEGVLSNKSLVSITGEDEYPPIVLRGGGSGGVLDGENQVRVLYVESNNVTIADGLTLTRGNSKTHNEMYGGGVYLEKSHLTMTGGTISDSTAELGSGVFIFEDKESKHSSFDMRGGTIKGGSGPAVYIDNGCFFTLSDSGLITENGPDGSTGEGGGVQINGHGTFFMLGGTIKGNRTTSYGGGVRVSGNSTFFMRDGLITENTAPDNCGSGVYVSKYGGVLIQTGGIINGNYGTPEIVQ</sequence>
<dbReference type="InterPro" id="IPR012332">
    <property type="entry name" value="Autotransporter_pectin_lyase_C"/>
</dbReference>
<reference evidence="1 2" key="2">
    <citation type="journal article" date="2011" name="ISME J.">
        <title>RNA-seq reveals cooperative metabolic interactions between two termite-gut spirochete species in co-culture.</title>
        <authorList>
            <person name="Rosenthal A.Z."/>
            <person name="Matson E.G."/>
            <person name="Eldar A."/>
            <person name="Leadbetter J.R."/>
        </authorList>
    </citation>
    <scope>NUCLEOTIDE SEQUENCE [LARGE SCALE GENOMIC DNA]</scope>
    <source>
        <strain evidence="2">ATCC BAA-888 / DSM 13862 / ZAS-9</strain>
    </source>
</reference>
<protein>
    <submittedName>
        <fullName evidence="1">Putative polymorphic outer membrane protein</fullName>
    </submittedName>
</protein>
<reference evidence="2" key="1">
    <citation type="submission" date="2009-12" db="EMBL/GenBank/DDBJ databases">
        <title>Complete sequence of Treponema azotonutricium strain ZAS-9.</title>
        <authorList>
            <person name="Tetu S.G."/>
            <person name="Matson E."/>
            <person name="Ren Q."/>
            <person name="Seshadri R."/>
            <person name="Elbourne L."/>
            <person name="Hassan K.A."/>
            <person name="Durkin A."/>
            <person name="Radune D."/>
            <person name="Mohamoud Y."/>
            <person name="Shay R."/>
            <person name="Jin S."/>
            <person name="Zhang X."/>
            <person name="Lucey K."/>
            <person name="Ballor N.R."/>
            <person name="Ottesen E."/>
            <person name="Rosenthal R."/>
            <person name="Allen A."/>
            <person name="Leadbetter J.R."/>
            <person name="Paulsen I.T."/>
        </authorList>
    </citation>
    <scope>NUCLEOTIDE SEQUENCE [LARGE SCALE GENOMIC DNA]</scope>
    <source>
        <strain evidence="2">ATCC BAA-888 / DSM 13862 / ZAS-9</strain>
    </source>
</reference>
<dbReference type="Proteomes" id="UP000009222">
    <property type="component" value="Chromosome"/>
</dbReference>
<evidence type="ECO:0000313" key="1">
    <source>
        <dbReference type="EMBL" id="AEF80583.1"/>
    </source>
</evidence>
<dbReference type="Gene3D" id="2.160.20.20">
    <property type="match status" value="1"/>
</dbReference>
<keyword evidence="2" id="KW-1185">Reference proteome</keyword>
<dbReference type="SUPFAM" id="SSF51126">
    <property type="entry name" value="Pectin lyase-like"/>
    <property type="match status" value="1"/>
</dbReference>
<dbReference type="AlphaFoldDB" id="F5Y7F9"/>
<dbReference type="InParanoid" id="F5Y7F9"/>
<dbReference type="STRING" id="545695.TREAZ_3471"/>
<proteinExistence type="predicted"/>
<dbReference type="InterPro" id="IPR011050">
    <property type="entry name" value="Pectin_lyase_fold/virulence"/>
</dbReference>
<dbReference type="HOGENOM" id="CLU_828854_0_0_12"/>
<gene>
    <name evidence="1" type="ordered locus">TREAZ_3471</name>
</gene>
<dbReference type="KEGG" id="taz:TREAZ_3471"/>
<name>F5Y7F9_LEAAZ</name>
<dbReference type="OrthoDB" id="359253at2"/>
<dbReference type="RefSeq" id="WP_015712102.1">
    <property type="nucleotide sequence ID" value="NC_015577.1"/>
</dbReference>
<accession>F5Y7F9</accession>